<gene>
    <name evidence="4 5" type="primary">LOC110980204</name>
</gene>
<dbReference type="InterPro" id="IPR050694">
    <property type="entry name" value="LRRC14/PRAME"/>
</dbReference>
<dbReference type="PANTHER" id="PTHR14224">
    <property type="entry name" value="SIMILAR TO PREFERENTIALLY EXPRESSED ANTIGEN IN MELANOMA-LIKE 3"/>
    <property type="match status" value="1"/>
</dbReference>
<dbReference type="KEGG" id="aplc:110980204"/>
<evidence type="ECO:0000313" key="3">
    <source>
        <dbReference type="Proteomes" id="UP000694845"/>
    </source>
</evidence>
<dbReference type="OMA" id="CPCFMPA"/>
<keyword evidence="2" id="KW-0175">Coiled coil</keyword>
<dbReference type="Proteomes" id="UP000694845">
    <property type="component" value="Unplaced"/>
</dbReference>
<dbReference type="SUPFAM" id="SSF52047">
    <property type="entry name" value="RNI-like"/>
    <property type="match status" value="1"/>
</dbReference>
<keyword evidence="1" id="KW-0677">Repeat</keyword>
<proteinExistence type="predicted"/>
<sequence>MFSFDVLYGANTAASRMFGARDGVPSLLDRCARFIVTSWQVTRSTLNILPHDLYEVLLGEACQALLSHRSGSPGLFLTYLVQRWPSPVLRPGNTISRYRLDMQSHKKTWELVMHIVNGMCQPDDQCKLTLLDLSDIPINGSTCLNVLQKIFASLNSRSLTVVMDLSLDSENYHPVRRLLREVRHSKVGSLKVLCRRLVLNSLGKDRLLKVLSGEEPELIVALNLEMNPLENQGLAAVLPSLVKFPNLQALNLSYNLIITTKDQTTGPMVAQAFSNLKQLRRLSLSHNILTGSLRTLLEPLAQPLQALYICECKLSSSDLAYLANSRHARSLQELDLGFNNLKQEAINLEKLLDAAGDTLRYLSLDNTRLNQTNSPVKLWARLSRRLRKLVAVSMRGNDFSPEDQVAVLKNLAKNGHSVVYIGVCMVYEPDIDDFFMDKWDVGNDRVTQFFELYNACGEPEEPDMSLSKNKTRSVIVHDLDVVNKRDALIFIHNLEEECNP</sequence>
<evidence type="ECO:0000313" key="4">
    <source>
        <dbReference type="RefSeq" id="XP_022092333.1"/>
    </source>
</evidence>
<dbReference type="RefSeq" id="XP_022092335.1">
    <property type="nucleotide sequence ID" value="XM_022236643.1"/>
</dbReference>
<dbReference type="InterPro" id="IPR032675">
    <property type="entry name" value="LRR_dom_sf"/>
</dbReference>
<evidence type="ECO:0000313" key="5">
    <source>
        <dbReference type="RefSeq" id="XP_022092335.1"/>
    </source>
</evidence>
<protein>
    <submittedName>
        <fullName evidence="4 5">Leucine-rich repeat-containing protein 14-like</fullName>
    </submittedName>
</protein>
<keyword evidence="3" id="KW-1185">Reference proteome</keyword>
<feature type="coiled-coil region" evidence="2">
    <location>
        <begin position="331"/>
        <end position="358"/>
    </location>
</feature>
<dbReference type="GO" id="GO:0005737">
    <property type="term" value="C:cytoplasm"/>
    <property type="evidence" value="ECO:0007669"/>
    <property type="project" value="TreeGrafter"/>
</dbReference>
<evidence type="ECO:0000256" key="1">
    <source>
        <dbReference type="ARBA" id="ARBA00022737"/>
    </source>
</evidence>
<dbReference type="GeneID" id="110980204"/>
<evidence type="ECO:0000256" key="2">
    <source>
        <dbReference type="SAM" id="Coils"/>
    </source>
</evidence>
<name>A0A8B7YIV4_ACAPL</name>
<accession>A0A8B7YIV4</accession>
<dbReference type="RefSeq" id="XP_022092333.1">
    <property type="nucleotide sequence ID" value="XM_022236641.1"/>
</dbReference>
<dbReference type="Gene3D" id="3.80.10.10">
    <property type="entry name" value="Ribonuclease Inhibitor"/>
    <property type="match status" value="1"/>
</dbReference>
<organism evidence="3 5">
    <name type="scientific">Acanthaster planci</name>
    <name type="common">Crown-of-thorns starfish</name>
    <dbReference type="NCBI Taxonomy" id="133434"/>
    <lineage>
        <taxon>Eukaryota</taxon>
        <taxon>Metazoa</taxon>
        <taxon>Echinodermata</taxon>
        <taxon>Eleutherozoa</taxon>
        <taxon>Asterozoa</taxon>
        <taxon>Asteroidea</taxon>
        <taxon>Valvatacea</taxon>
        <taxon>Valvatida</taxon>
        <taxon>Acanthasteridae</taxon>
        <taxon>Acanthaster</taxon>
    </lineage>
</organism>
<dbReference type="OrthoDB" id="6479713at2759"/>
<dbReference type="PANTHER" id="PTHR14224:SF37">
    <property type="entry name" value="LEUCINE-RICH REPEAT-CONTAINING PROTEIN 14"/>
    <property type="match status" value="1"/>
</dbReference>
<dbReference type="AlphaFoldDB" id="A0A8B7YIV4"/>
<reference evidence="4 5" key="1">
    <citation type="submission" date="2025-04" db="UniProtKB">
        <authorList>
            <consortium name="RefSeq"/>
        </authorList>
    </citation>
    <scope>IDENTIFICATION</scope>
</reference>